<evidence type="ECO:0000313" key="3">
    <source>
        <dbReference type="Proteomes" id="UP001460270"/>
    </source>
</evidence>
<proteinExistence type="predicted"/>
<protein>
    <submittedName>
        <fullName evidence="2">Uncharacterized protein</fullName>
    </submittedName>
</protein>
<dbReference type="Proteomes" id="UP001460270">
    <property type="component" value="Unassembled WGS sequence"/>
</dbReference>
<evidence type="ECO:0000313" key="2">
    <source>
        <dbReference type="EMBL" id="KAK7906793.1"/>
    </source>
</evidence>
<sequence>MEVCQHETVERQLGNPAGDYRIRPERDDSVLLRELRLQSGPRVHRRIYFPLHKIQRPERNYGRRTVP</sequence>
<comment type="caution">
    <text evidence="2">The sequence shown here is derived from an EMBL/GenBank/DDBJ whole genome shotgun (WGS) entry which is preliminary data.</text>
</comment>
<gene>
    <name evidence="2" type="ORF">WMY93_015405</name>
</gene>
<organism evidence="2 3">
    <name type="scientific">Mugilogobius chulae</name>
    <name type="common">yellowstripe goby</name>
    <dbReference type="NCBI Taxonomy" id="88201"/>
    <lineage>
        <taxon>Eukaryota</taxon>
        <taxon>Metazoa</taxon>
        <taxon>Chordata</taxon>
        <taxon>Craniata</taxon>
        <taxon>Vertebrata</taxon>
        <taxon>Euteleostomi</taxon>
        <taxon>Actinopterygii</taxon>
        <taxon>Neopterygii</taxon>
        <taxon>Teleostei</taxon>
        <taxon>Neoteleostei</taxon>
        <taxon>Acanthomorphata</taxon>
        <taxon>Gobiaria</taxon>
        <taxon>Gobiiformes</taxon>
        <taxon>Gobioidei</taxon>
        <taxon>Gobiidae</taxon>
        <taxon>Gobionellinae</taxon>
        <taxon>Mugilogobius</taxon>
    </lineage>
</organism>
<dbReference type="AlphaFoldDB" id="A0AAW0NWG9"/>
<keyword evidence="3" id="KW-1185">Reference proteome</keyword>
<feature type="region of interest" description="Disordered" evidence="1">
    <location>
        <begin position="1"/>
        <end position="21"/>
    </location>
</feature>
<name>A0AAW0NWG9_9GOBI</name>
<reference evidence="3" key="1">
    <citation type="submission" date="2024-04" db="EMBL/GenBank/DDBJ databases">
        <title>Salinicola lusitanus LLJ914,a marine bacterium isolated from the Okinawa Trough.</title>
        <authorList>
            <person name="Li J."/>
        </authorList>
    </citation>
    <scope>NUCLEOTIDE SEQUENCE [LARGE SCALE GENOMIC DNA]</scope>
</reference>
<dbReference type="EMBL" id="JBBPFD010000011">
    <property type="protein sequence ID" value="KAK7906793.1"/>
    <property type="molecule type" value="Genomic_DNA"/>
</dbReference>
<evidence type="ECO:0000256" key="1">
    <source>
        <dbReference type="SAM" id="MobiDB-lite"/>
    </source>
</evidence>
<feature type="compositionally biased region" description="Basic and acidic residues" evidence="1">
    <location>
        <begin position="1"/>
        <end position="10"/>
    </location>
</feature>
<accession>A0AAW0NWG9</accession>